<dbReference type="OrthoDB" id="9816288at2"/>
<evidence type="ECO:0000256" key="6">
    <source>
        <dbReference type="ARBA" id="ARBA00047942"/>
    </source>
</evidence>
<dbReference type="GO" id="GO:0008170">
    <property type="term" value="F:N-methyltransferase activity"/>
    <property type="evidence" value="ECO:0007669"/>
    <property type="project" value="InterPro"/>
</dbReference>
<dbReference type="GO" id="GO:0009007">
    <property type="term" value="F:site-specific DNA-methyltransferase (adenine-specific) activity"/>
    <property type="evidence" value="ECO:0007669"/>
    <property type="project" value="UniProtKB-EC"/>
</dbReference>
<dbReference type="InterPro" id="IPR029063">
    <property type="entry name" value="SAM-dependent_MTases_sf"/>
</dbReference>
<accession>A0A554XHD1</accession>
<name>A0A554XHD1_9BURK</name>
<sequence>MPTLNWIGKEAVVKHHQAVPFRLLEAVPERSCGDASSGNLIVQGDNLHALKALLPRYAGQVKCIYIDPPYNTGNEGWVYNDNVNSPEIRKWLGEVVGKEGETLDRHDRWLCMMYPRLVLLRQFLREDGAIFVSIDDNEVAALRLVMDEIFGAKNFVATVLWQKVFAPKNSARHFSEDHDYIVIYALNADSWRPNLIPRDEGANARYKNPDNDPRGPWTSGDLQARNYYSEGTYPVTCPSGRVISGPGKGMYWRVSKANFDRLNQEGRIWWGESGNNMPRLKRYLSDVKDGVVPQTMWFYKDVGHTQEAKKELLELVDFNTSDDVFITPKPTRLIQRILQIATDKDSLILDSFAGSGTTAHAVLKQNAEDGGKRRFILVEMDENIARNVTAERVRRAALGYTNAKGQAVTGLGSGFQFCRLSAEPLFDADGQIRRDVTFAQLAEFVWFTETGTGFTGTADSPLLGVHEGRAIYLLYNGILKDRSIGGGNVLTGPVFDTLPKFAGPKVIYAAANRMGARAAREGITFKQTPYALEM</sequence>
<evidence type="ECO:0000256" key="1">
    <source>
        <dbReference type="ARBA" id="ARBA00006594"/>
    </source>
</evidence>
<organism evidence="8 9">
    <name type="scientific">Tepidimonas charontis</name>
    <dbReference type="NCBI Taxonomy" id="2267262"/>
    <lineage>
        <taxon>Bacteria</taxon>
        <taxon>Pseudomonadati</taxon>
        <taxon>Pseudomonadota</taxon>
        <taxon>Betaproteobacteria</taxon>
        <taxon>Burkholderiales</taxon>
        <taxon>Tepidimonas</taxon>
    </lineage>
</organism>
<evidence type="ECO:0000313" key="9">
    <source>
        <dbReference type="Proteomes" id="UP000318294"/>
    </source>
</evidence>
<dbReference type="PRINTS" id="PR00506">
    <property type="entry name" value="D21N6MTFRASE"/>
</dbReference>
<comment type="caution">
    <text evidence="8">The sequence shown here is derived from an EMBL/GenBank/DDBJ whole genome shotgun (WGS) entry which is preliminary data.</text>
</comment>
<dbReference type="Pfam" id="PF01555">
    <property type="entry name" value="N6_N4_Mtase"/>
    <property type="match status" value="1"/>
</dbReference>
<evidence type="ECO:0000313" key="8">
    <source>
        <dbReference type="EMBL" id="TSE35232.1"/>
    </source>
</evidence>
<dbReference type="SUPFAM" id="SSF53335">
    <property type="entry name" value="S-adenosyl-L-methionine-dependent methyltransferases"/>
    <property type="match status" value="1"/>
</dbReference>
<keyword evidence="5" id="KW-0949">S-adenosyl-L-methionine</keyword>
<dbReference type="GO" id="GO:0032259">
    <property type="term" value="P:methylation"/>
    <property type="evidence" value="ECO:0007669"/>
    <property type="project" value="UniProtKB-KW"/>
</dbReference>
<dbReference type="Gene3D" id="3.40.50.150">
    <property type="entry name" value="Vaccinia Virus protein VP39"/>
    <property type="match status" value="1"/>
</dbReference>
<dbReference type="PROSITE" id="PS00092">
    <property type="entry name" value="N6_MTASE"/>
    <property type="match status" value="1"/>
</dbReference>
<keyword evidence="9" id="KW-1185">Reference proteome</keyword>
<dbReference type="EC" id="2.1.1.72" evidence="2"/>
<comment type="similarity">
    <text evidence="1">Belongs to the N(4)/N(6)-methyltransferase family.</text>
</comment>
<evidence type="ECO:0000256" key="5">
    <source>
        <dbReference type="ARBA" id="ARBA00022691"/>
    </source>
</evidence>
<evidence type="ECO:0000256" key="4">
    <source>
        <dbReference type="ARBA" id="ARBA00022679"/>
    </source>
</evidence>
<dbReference type="GO" id="GO:0003677">
    <property type="term" value="F:DNA binding"/>
    <property type="evidence" value="ECO:0007669"/>
    <property type="project" value="InterPro"/>
</dbReference>
<feature type="domain" description="DNA methylase N-4/N-6" evidence="7">
    <location>
        <begin position="61"/>
        <end position="386"/>
    </location>
</feature>
<evidence type="ECO:0000256" key="2">
    <source>
        <dbReference type="ARBA" id="ARBA00011900"/>
    </source>
</evidence>
<dbReference type="EMBL" id="VJON01000009">
    <property type="protein sequence ID" value="TSE35232.1"/>
    <property type="molecule type" value="Genomic_DNA"/>
</dbReference>
<keyword evidence="4" id="KW-0808">Transferase</keyword>
<keyword evidence="3 8" id="KW-0489">Methyltransferase</keyword>
<evidence type="ECO:0000256" key="3">
    <source>
        <dbReference type="ARBA" id="ARBA00022603"/>
    </source>
</evidence>
<dbReference type="Proteomes" id="UP000318294">
    <property type="component" value="Unassembled WGS sequence"/>
</dbReference>
<proteinExistence type="inferred from homology"/>
<dbReference type="InterPro" id="IPR002295">
    <property type="entry name" value="N4/N6-MTase_EcoPI_Mod-like"/>
</dbReference>
<reference evidence="8 9" key="1">
    <citation type="submission" date="2019-07" db="EMBL/GenBank/DDBJ databases">
        <title>Tepidimonas charontis SPSP-6 draft genome.</title>
        <authorList>
            <person name="Da Costa M.S."/>
            <person name="Froufe H.J.C."/>
            <person name="Egas C."/>
            <person name="Albuquerque L."/>
        </authorList>
    </citation>
    <scope>NUCLEOTIDE SEQUENCE [LARGE SCALE GENOMIC DNA]</scope>
    <source>
        <strain evidence="8 9">SPSP-6</strain>
    </source>
</reference>
<comment type="catalytic activity">
    <reaction evidence="6">
        <text>a 2'-deoxyadenosine in DNA + S-adenosyl-L-methionine = an N(6)-methyl-2'-deoxyadenosine in DNA + S-adenosyl-L-homocysteine + H(+)</text>
        <dbReference type="Rhea" id="RHEA:15197"/>
        <dbReference type="Rhea" id="RHEA-COMP:12418"/>
        <dbReference type="Rhea" id="RHEA-COMP:12419"/>
        <dbReference type="ChEBI" id="CHEBI:15378"/>
        <dbReference type="ChEBI" id="CHEBI:57856"/>
        <dbReference type="ChEBI" id="CHEBI:59789"/>
        <dbReference type="ChEBI" id="CHEBI:90615"/>
        <dbReference type="ChEBI" id="CHEBI:90616"/>
        <dbReference type="EC" id="2.1.1.72"/>
    </reaction>
</comment>
<evidence type="ECO:0000259" key="7">
    <source>
        <dbReference type="Pfam" id="PF01555"/>
    </source>
</evidence>
<dbReference type="InterPro" id="IPR002941">
    <property type="entry name" value="DNA_methylase_N4/N6"/>
</dbReference>
<protein>
    <recommendedName>
        <fullName evidence="2">site-specific DNA-methyltransferase (adenine-specific)</fullName>
        <ecNumber evidence="2">2.1.1.72</ecNumber>
    </recommendedName>
</protein>
<dbReference type="InterPro" id="IPR002052">
    <property type="entry name" value="DNA_methylase_N6_adenine_CS"/>
</dbReference>
<dbReference type="AlphaFoldDB" id="A0A554XHD1"/>
<gene>
    <name evidence="8" type="ORF">Tchar_00843</name>
</gene>